<dbReference type="OrthoDB" id="4380191at2"/>
<dbReference type="AlphaFoldDB" id="L7L5B6"/>
<proteinExistence type="predicted"/>
<accession>L7L5B6</accession>
<protein>
    <submittedName>
        <fullName evidence="1">Uncharacterized protein</fullName>
    </submittedName>
</protein>
<organism evidence="1 2">
    <name type="scientific">Gordonia hirsuta DSM 44140 = NBRC 16056</name>
    <dbReference type="NCBI Taxonomy" id="1121927"/>
    <lineage>
        <taxon>Bacteria</taxon>
        <taxon>Bacillati</taxon>
        <taxon>Actinomycetota</taxon>
        <taxon>Actinomycetes</taxon>
        <taxon>Mycobacteriales</taxon>
        <taxon>Gordoniaceae</taxon>
        <taxon>Gordonia</taxon>
    </lineage>
</organism>
<sequence>MSNWVTIVFIVLIAAVLASFFFGRGRMSAGPGTTAASGYESGTLTVTGVSGRGAADKNGVAYFTVSGTIIGPSTSPTEVYGTLTLDTGDADPYVGQEVPVIYKPGKAATTWRFGTLSV</sequence>
<evidence type="ECO:0000313" key="1">
    <source>
        <dbReference type="EMBL" id="GAC56330.1"/>
    </source>
</evidence>
<evidence type="ECO:0000313" key="2">
    <source>
        <dbReference type="Proteomes" id="UP000053405"/>
    </source>
</evidence>
<reference evidence="1 2" key="1">
    <citation type="submission" date="2012-12" db="EMBL/GenBank/DDBJ databases">
        <title>Whole genome shotgun sequence of Gordonia hirsuta NBRC 16056.</title>
        <authorList>
            <person name="Isaki-Nakamura S."/>
            <person name="Hosoyama A."/>
            <person name="Tsuchikane K."/>
            <person name="Katsumata H."/>
            <person name="Baba S."/>
            <person name="Yamazaki S."/>
            <person name="Fujita N."/>
        </authorList>
    </citation>
    <scope>NUCLEOTIDE SEQUENCE [LARGE SCALE GENOMIC DNA]</scope>
    <source>
        <strain evidence="1 2">NBRC 16056</strain>
    </source>
</reference>
<dbReference type="eggNOG" id="ENOG5033WYT">
    <property type="taxonomic scope" value="Bacteria"/>
</dbReference>
<gene>
    <name evidence="1" type="ORF">GOHSU_04_02000</name>
</gene>
<keyword evidence="2" id="KW-1185">Reference proteome</keyword>
<dbReference type="RefSeq" id="WP_005936322.1">
    <property type="nucleotide sequence ID" value="NZ_ATVK01000041.1"/>
</dbReference>
<name>L7L5B6_9ACTN</name>
<comment type="caution">
    <text evidence="1">The sequence shown here is derived from an EMBL/GenBank/DDBJ whole genome shotgun (WGS) entry which is preliminary data.</text>
</comment>
<dbReference type="EMBL" id="BANT01000004">
    <property type="protein sequence ID" value="GAC56330.1"/>
    <property type="molecule type" value="Genomic_DNA"/>
</dbReference>
<dbReference type="Proteomes" id="UP000053405">
    <property type="component" value="Unassembled WGS sequence"/>
</dbReference>
<dbReference type="STRING" id="1121927.GOHSU_04_02000"/>